<dbReference type="RefSeq" id="XP_025600640.1">
    <property type="nucleotide sequence ID" value="XM_025739348.1"/>
</dbReference>
<sequence length="88" mass="9491">MGVNYTAAGKSGSDLARQTCAAWSVAKRSMRNGEWRSDMREATNARERERTRGDTDGGGGGGGGAMARPRSQRRELGKRVWVFAARGS</sequence>
<dbReference type="AlphaFoldDB" id="A0A316ZFS2"/>
<feature type="compositionally biased region" description="Gly residues" evidence="1">
    <location>
        <begin position="56"/>
        <end position="65"/>
    </location>
</feature>
<feature type="region of interest" description="Disordered" evidence="1">
    <location>
        <begin position="34"/>
        <end position="79"/>
    </location>
</feature>
<feature type="compositionally biased region" description="Basic and acidic residues" evidence="1">
    <location>
        <begin position="34"/>
        <end position="55"/>
    </location>
</feature>
<gene>
    <name evidence="2" type="ORF">FA09DRAFT_183871</name>
</gene>
<dbReference type="GeneID" id="37266894"/>
<proteinExistence type="predicted"/>
<keyword evidence="3" id="KW-1185">Reference proteome</keyword>
<protein>
    <submittedName>
        <fullName evidence="2">Uncharacterized protein</fullName>
    </submittedName>
</protein>
<organism evidence="2 3">
    <name type="scientific">Tilletiopsis washingtonensis</name>
    <dbReference type="NCBI Taxonomy" id="58919"/>
    <lineage>
        <taxon>Eukaryota</taxon>
        <taxon>Fungi</taxon>
        <taxon>Dikarya</taxon>
        <taxon>Basidiomycota</taxon>
        <taxon>Ustilaginomycotina</taxon>
        <taxon>Exobasidiomycetes</taxon>
        <taxon>Entylomatales</taxon>
        <taxon>Entylomatales incertae sedis</taxon>
        <taxon>Tilletiopsis</taxon>
    </lineage>
</organism>
<name>A0A316ZFS2_9BASI</name>
<dbReference type="Proteomes" id="UP000245946">
    <property type="component" value="Unassembled WGS sequence"/>
</dbReference>
<evidence type="ECO:0000256" key="1">
    <source>
        <dbReference type="SAM" id="MobiDB-lite"/>
    </source>
</evidence>
<reference evidence="2 3" key="1">
    <citation type="journal article" date="2018" name="Mol. Biol. Evol.">
        <title>Broad Genomic Sampling Reveals a Smut Pathogenic Ancestry of the Fungal Clade Ustilaginomycotina.</title>
        <authorList>
            <person name="Kijpornyongpan T."/>
            <person name="Mondo S.J."/>
            <person name="Barry K."/>
            <person name="Sandor L."/>
            <person name="Lee J."/>
            <person name="Lipzen A."/>
            <person name="Pangilinan J."/>
            <person name="LaButti K."/>
            <person name="Hainaut M."/>
            <person name="Henrissat B."/>
            <person name="Grigoriev I.V."/>
            <person name="Spatafora J.W."/>
            <person name="Aime M.C."/>
        </authorList>
    </citation>
    <scope>NUCLEOTIDE SEQUENCE [LARGE SCALE GENOMIC DNA]</scope>
    <source>
        <strain evidence="2 3">MCA 4186</strain>
    </source>
</reference>
<evidence type="ECO:0000313" key="3">
    <source>
        <dbReference type="Proteomes" id="UP000245946"/>
    </source>
</evidence>
<accession>A0A316ZFS2</accession>
<evidence type="ECO:0000313" key="2">
    <source>
        <dbReference type="EMBL" id="PWO00362.1"/>
    </source>
</evidence>
<dbReference type="EMBL" id="KZ819285">
    <property type="protein sequence ID" value="PWO00362.1"/>
    <property type="molecule type" value="Genomic_DNA"/>
</dbReference>